<accession>A0ACC2I2R1</accession>
<keyword evidence="2" id="KW-1185">Reference proteome</keyword>
<reference evidence="1" key="1">
    <citation type="submission" date="2022-11" db="EMBL/GenBank/DDBJ databases">
        <title>Genome Sequence of Boeremia exigua.</title>
        <authorList>
            <person name="Buettner E."/>
        </authorList>
    </citation>
    <scope>NUCLEOTIDE SEQUENCE</scope>
    <source>
        <strain evidence="1">CU02</strain>
    </source>
</reference>
<protein>
    <submittedName>
        <fullName evidence="1">Uncharacterized protein</fullName>
    </submittedName>
</protein>
<dbReference type="Proteomes" id="UP001153331">
    <property type="component" value="Unassembled WGS sequence"/>
</dbReference>
<dbReference type="EMBL" id="JAPHNI010000599">
    <property type="protein sequence ID" value="KAJ8109556.1"/>
    <property type="molecule type" value="Genomic_DNA"/>
</dbReference>
<organism evidence="1 2">
    <name type="scientific">Boeremia exigua</name>
    <dbReference type="NCBI Taxonomy" id="749465"/>
    <lineage>
        <taxon>Eukaryota</taxon>
        <taxon>Fungi</taxon>
        <taxon>Dikarya</taxon>
        <taxon>Ascomycota</taxon>
        <taxon>Pezizomycotina</taxon>
        <taxon>Dothideomycetes</taxon>
        <taxon>Pleosporomycetidae</taxon>
        <taxon>Pleosporales</taxon>
        <taxon>Pleosporineae</taxon>
        <taxon>Didymellaceae</taxon>
        <taxon>Boeremia</taxon>
    </lineage>
</organism>
<name>A0ACC2I2R1_9PLEO</name>
<proteinExistence type="predicted"/>
<sequence>MMSAFQNVMLIGASGSLGSVVLQTFLKSQYTVTILSRQGSTSTFPPYVRVVKADYSSQSSLTAAMQGQDVVISMVGGAVVGDQTPLIDAAATAGVKRFFPSEFGPDTLNAETLKAIPSLPAKVGAVEHLRTKEPQMEWTSVITGGWLDWGLKGGIYPFDFTTRTAAVVDDGEAKFTVTTLPKVAKALVAILEHAELSRNKYVYTSSFNMSQMELLHALEKVDGQKWTIRHENSVDVIEDGMKLIRAGNYGGTANLVKGLMFGKRGLGESTGEFWDERLGLELENLEQILEDIVR</sequence>
<gene>
    <name evidence="1" type="ORF">OPT61_g7374</name>
</gene>
<comment type="caution">
    <text evidence="1">The sequence shown here is derived from an EMBL/GenBank/DDBJ whole genome shotgun (WGS) entry which is preliminary data.</text>
</comment>
<evidence type="ECO:0000313" key="2">
    <source>
        <dbReference type="Proteomes" id="UP001153331"/>
    </source>
</evidence>
<evidence type="ECO:0000313" key="1">
    <source>
        <dbReference type="EMBL" id="KAJ8109556.1"/>
    </source>
</evidence>